<evidence type="ECO:0000313" key="3">
    <source>
        <dbReference type="Proteomes" id="UP000050949"/>
    </source>
</evidence>
<dbReference type="PROSITE" id="PS50943">
    <property type="entry name" value="HTH_CROC1"/>
    <property type="match status" value="1"/>
</dbReference>
<sequence>MTKMAHEIGPLLKELREAEELTQARLYQNVLSRRQAIRLEAGETDIKAEHLLTLLDRLDMALPEFQYRLQKRQPQVAPPTPQTAMLDTVAAKLNTWLDADMTPGEVRAMENFALGRPFFTVNQIKTLMTIAARLPWDAYDRLTKKLAAQLADMADMPGVQRLRYTLYFNKTMFSLLGGLPDTALRLVPQAQALASDRMDDQIMLQFLQRMAETLVTKDPAAVYAATEGLITHLRGLGLAMMADSLIDNRRHMLSSVNLHPRWTPAELGAAARLFAIVPWELKKDRQGYLAKFPGLLAAAGQPLSAYRDVY</sequence>
<dbReference type="AlphaFoldDB" id="A0A0R1X6V7"/>
<proteinExistence type="predicted"/>
<feature type="domain" description="HTH cro/C1-type" evidence="1">
    <location>
        <begin position="12"/>
        <end position="65"/>
    </location>
</feature>
<comment type="caution">
    <text evidence="2">The sequence shown here is derived from an EMBL/GenBank/DDBJ whole genome shotgun (WGS) entry which is preliminary data.</text>
</comment>
<accession>A0A0R1X6V7</accession>
<dbReference type="InterPro" id="IPR010982">
    <property type="entry name" value="Lambda_DNA-bd_dom_sf"/>
</dbReference>
<dbReference type="EMBL" id="AZFW01000091">
    <property type="protein sequence ID" value="KRM26010.1"/>
    <property type="molecule type" value="Genomic_DNA"/>
</dbReference>
<dbReference type="eggNOG" id="ENOG5032CDZ">
    <property type="taxonomic scope" value="Bacteria"/>
</dbReference>
<dbReference type="SUPFAM" id="SSF47413">
    <property type="entry name" value="lambda repressor-like DNA-binding domains"/>
    <property type="match status" value="1"/>
</dbReference>
<protein>
    <recommendedName>
        <fullName evidence="1">HTH cro/C1-type domain-containing protein</fullName>
    </recommendedName>
</protein>
<dbReference type="CDD" id="cd00093">
    <property type="entry name" value="HTH_XRE"/>
    <property type="match status" value="1"/>
</dbReference>
<dbReference type="InterPro" id="IPR001387">
    <property type="entry name" value="Cro/C1-type_HTH"/>
</dbReference>
<dbReference type="Proteomes" id="UP000050949">
    <property type="component" value="Unassembled WGS sequence"/>
</dbReference>
<dbReference type="PATRIC" id="fig|1122147.4.peg.329"/>
<dbReference type="GO" id="GO:0003677">
    <property type="term" value="F:DNA binding"/>
    <property type="evidence" value="ECO:0007669"/>
    <property type="project" value="InterPro"/>
</dbReference>
<evidence type="ECO:0000313" key="2">
    <source>
        <dbReference type="EMBL" id="KRM26010.1"/>
    </source>
</evidence>
<dbReference type="PANTHER" id="PTHR37038">
    <property type="entry name" value="TRANSCRIPTIONAL REGULATOR-RELATED"/>
    <property type="match status" value="1"/>
</dbReference>
<name>A0A0R1X6V7_9LACO</name>
<gene>
    <name evidence="2" type="ORF">FC91_GL000315</name>
</gene>
<dbReference type="InterPro" id="IPR053163">
    <property type="entry name" value="HTH-type_regulator_Rgg"/>
</dbReference>
<evidence type="ECO:0000259" key="1">
    <source>
        <dbReference type="PROSITE" id="PS50943"/>
    </source>
</evidence>
<reference evidence="2 3" key="1">
    <citation type="journal article" date="2015" name="Genome Announc.">
        <title>Expanding the biotechnology potential of lactobacilli through comparative genomics of 213 strains and associated genera.</title>
        <authorList>
            <person name="Sun Z."/>
            <person name="Harris H.M."/>
            <person name="McCann A."/>
            <person name="Guo C."/>
            <person name="Argimon S."/>
            <person name="Zhang W."/>
            <person name="Yang X."/>
            <person name="Jeffery I.B."/>
            <person name="Cooney J.C."/>
            <person name="Kagawa T.F."/>
            <person name="Liu W."/>
            <person name="Song Y."/>
            <person name="Salvetti E."/>
            <person name="Wrobel A."/>
            <person name="Rasinkangas P."/>
            <person name="Parkhill J."/>
            <person name="Rea M.C."/>
            <person name="O'Sullivan O."/>
            <person name="Ritari J."/>
            <person name="Douillard F.P."/>
            <person name="Paul Ross R."/>
            <person name="Yang R."/>
            <person name="Briner A.E."/>
            <person name="Felis G.E."/>
            <person name="de Vos W.M."/>
            <person name="Barrangou R."/>
            <person name="Klaenhammer T.R."/>
            <person name="Caufield P.W."/>
            <person name="Cui Y."/>
            <person name="Zhang H."/>
            <person name="O'Toole P.W."/>
        </authorList>
    </citation>
    <scope>NUCLEOTIDE SEQUENCE [LARGE SCALE GENOMIC DNA]</scope>
    <source>
        <strain evidence="2 3">DSM 16991</strain>
    </source>
</reference>
<dbReference type="SMART" id="SM00530">
    <property type="entry name" value="HTH_XRE"/>
    <property type="match status" value="1"/>
</dbReference>
<organism evidence="2 3">
    <name type="scientific">Schleiferilactobacillus harbinensis DSM 16991</name>
    <dbReference type="NCBI Taxonomy" id="1122147"/>
    <lineage>
        <taxon>Bacteria</taxon>
        <taxon>Bacillati</taxon>
        <taxon>Bacillota</taxon>
        <taxon>Bacilli</taxon>
        <taxon>Lactobacillales</taxon>
        <taxon>Lactobacillaceae</taxon>
        <taxon>Schleiferilactobacillus</taxon>
    </lineage>
</organism>
<dbReference type="Gene3D" id="1.10.260.40">
    <property type="entry name" value="lambda repressor-like DNA-binding domains"/>
    <property type="match status" value="1"/>
</dbReference>